<dbReference type="EMBL" id="JBKBDD010000002">
    <property type="protein sequence ID" value="MFN6542799.1"/>
    <property type="molecule type" value="Genomic_DNA"/>
</dbReference>
<sequence>MFFTVHGVTQTDTLPPRPSIQQAAEYLGVDPKTVRRYIAQGRIKAARVGPRLIRVDRESLLALAKPIGNY</sequence>
<organism evidence="2 3">
    <name type="scientific">Mycolicibacterium nivoides</name>
    <dbReference type="NCBI Taxonomy" id="2487344"/>
    <lineage>
        <taxon>Bacteria</taxon>
        <taxon>Bacillati</taxon>
        <taxon>Actinomycetota</taxon>
        <taxon>Actinomycetes</taxon>
        <taxon>Mycobacteriales</taxon>
        <taxon>Mycobacteriaceae</taxon>
        <taxon>Mycolicibacterium</taxon>
    </lineage>
</organism>
<dbReference type="Proteomes" id="UP001635816">
    <property type="component" value="Unassembled WGS sequence"/>
</dbReference>
<dbReference type="SUPFAM" id="SSF46955">
    <property type="entry name" value="Putative DNA-binding domain"/>
    <property type="match status" value="1"/>
</dbReference>
<dbReference type="Pfam" id="PF12728">
    <property type="entry name" value="HTH_17"/>
    <property type="match status" value="1"/>
</dbReference>
<name>A0ABW9L690_9MYCO</name>
<dbReference type="Gene3D" id="1.10.1660.10">
    <property type="match status" value="1"/>
</dbReference>
<dbReference type="RefSeq" id="WP_409542966.1">
    <property type="nucleotide sequence ID" value="NZ_JBKBDD010000002.1"/>
</dbReference>
<dbReference type="InterPro" id="IPR010093">
    <property type="entry name" value="SinI_DNA-bd"/>
</dbReference>
<keyword evidence="3" id="KW-1185">Reference proteome</keyword>
<gene>
    <name evidence="2" type="ORF">ACK4CT_06355</name>
</gene>
<proteinExistence type="predicted"/>
<feature type="domain" description="Helix-turn-helix" evidence="1">
    <location>
        <begin position="19"/>
        <end position="64"/>
    </location>
</feature>
<dbReference type="InterPro" id="IPR009061">
    <property type="entry name" value="DNA-bd_dom_put_sf"/>
</dbReference>
<dbReference type="InterPro" id="IPR041657">
    <property type="entry name" value="HTH_17"/>
</dbReference>
<dbReference type="NCBIfam" id="TIGR01764">
    <property type="entry name" value="excise"/>
    <property type="match status" value="1"/>
</dbReference>
<accession>A0ABW9L690</accession>
<evidence type="ECO:0000259" key="1">
    <source>
        <dbReference type="Pfam" id="PF12728"/>
    </source>
</evidence>
<comment type="caution">
    <text evidence="2">The sequence shown here is derived from an EMBL/GenBank/DDBJ whole genome shotgun (WGS) entry which is preliminary data.</text>
</comment>
<protein>
    <submittedName>
        <fullName evidence="2">Helix-turn-helix domain-containing protein</fullName>
    </submittedName>
</protein>
<evidence type="ECO:0000313" key="2">
    <source>
        <dbReference type="EMBL" id="MFN6542799.1"/>
    </source>
</evidence>
<reference evidence="2 3" key="1">
    <citation type="submission" date="2024-12" db="EMBL/GenBank/DDBJ databases">
        <title>The coexistence of Mycolicibacterium septicum and Mycolicibacterium nivoides in clinical samples.</title>
        <authorList>
            <person name="Wang C."/>
            <person name="Feng Y."/>
            <person name="Zong Z."/>
        </authorList>
    </citation>
    <scope>NUCLEOTIDE SEQUENCE [LARGE SCALE GENOMIC DNA]</scope>
    <source>
        <strain evidence="2 3">120309</strain>
    </source>
</reference>
<evidence type="ECO:0000313" key="3">
    <source>
        <dbReference type="Proteomes" id="UP001635816"/>
    </source>
</evidence>